<accession>A0A1Y2I4S0</accession>
<protein>
    <submittedName>
        <fullName evidence="2">Uncharacterized protein</fullName>
    </submittedName>
</protein>
<keyword evidence="3" id="KW-1185">Reference proteome</keyword>
<gene>
    <name evidence="2" type="ORF">BCR44DRAFT_1175778</name>
</gene>
<dbReference type="AlphaFoldDB" id="A0A1Y2I4S0"/>
<sequence>VNPCVRTNIERPPHVPDLDCLLEVTARQIPKISSIPPFPNSKILSPHFALILVSTMAPVTIASSTSVSVATYADHMNQYQSGVNDQPNYLQYVSPTIPTPTMDMDKRHYFLKTCRAHWLTKRQLTLIPFHGFHVAGTSHVEVAAMREAEYEAYRASVAATTDAPLAPVPAPTAPTSPMFDTASIVSDSSDATLVNYSEPTDAQPSAIEAPSCHEPPAKEEEEVPAGRESDQEEPQILLPVDKCALPSLAKGGPVFQLPSRLADELVRARQHALQRQKRRSEGMGGKVKRFFSRLLAVHCQ</sequence>
<proteinExistence type="predicted"/>
<comment type="caution">
    <text evidence="2">The sequence shown here is derived from an EMBL/GenBank/DDBJ whole genome shotgun (WGS) entry which is preliminary data.</text>
</comment>
<name>A0A1Y2I4S0_9FUNG</name>
<reference evidence="2 3" key="1">
    <citation type="submission" date="2016-07" db="EMBL/GenBank/DDBJ databases">
        <title>Pervasive Adenine N6-methylation of Active Genes in Fungi.</title>
        <authorList>
            <consortium name="DOE Joint Genome Institute"/>
            <person name="Mondo S.J."/>
            <person name="Dannebaum R.O."/>
            <person name="Kuo R.C."/>
            <person name="Labutti K."/>
            <person name="Haridas S."/>
            <person name="Kuo A."/>
            <person name="Salamov A."/>
            <person name="Ahrendt S.R."/>
            <person name="Lipzen A."/>
            <person name="Sullivan W."/>
            <person name="Andreopoulos W.B."/>
            <person name="Clum A."/>
            <person name="Lindquist E."/>
            <person name="Daum C."/>
            <person name="Ramamoorthy G.K."/>
            <person name="Gryganskyi A."/>
            <person name="Culley D."/>
            <person name="Magnuson J.K."/>
            <person name="James T.Y."/>
            <person name="O'Malley M.A."/>
            <person name="Stajich J.E."/>
            <person name="Spatafora J.W."/>
            <person name="Visel A."/>
            <person name="Grigoriev I.V."/>
        </authorList>
    </citation>
    <scope>NUCLEOTIDE SEQUENCE [LARGE SCALE GENOMIC DNA]</scope>
    <source>
        <strain evidence="2 3">PL171</strain>
    </source>
</reference>
<feature type="region of interest" description="Disordered" evidence="1">
    <location>
        <begin position="194"/>
        <end position="232"/>
    </location>
</feature>
<evidence type="ECO:0000313" key="2">
    <source>
        <dbReference type="EMBL" id="ORZ40512.1"/>
    </source>
</evidence>
<dbReference type="Proteomes" id="UP000193411">
    <property type="component" value="Unassembled WGS sequence"/>
</dbReference>
<organism evidence="2 3">
    <name type="scientific">Catenaria anguillulae PL171</name>
    <dbReference type="NCBI Taxonomy" id="765915"/>
    <lineage>
        <taxon>Eukaryota</taxon>
        <taxon>Fungi</taxon>
        <taxon>Fungi incertae sedis</taxon>
        <taxon>Blastocladiomycota</taxon>
        <taxon>Blastocladiomycetes</taxon>
        <taxon>Blastocladiales</taxon>
        <taxon>Catenariaceae</taxon>
        <taxon>Catenaria</taxon>
    </lineage>
</organism>
<evidence type="ECO:0000256" key="1">
    <source>
        <dbReference type="SAM" id="MobiDB-lite"/>
    </source>
</evidence>
<dbReference type="EMBL" id="MCFL01000003">
    <property type="protein sequence ID" value="ORZ40512.1"/>
    <property type="molecule type" value="Genomic_DNA"/>
</dbReference>
<feature type="compositionally biased region" description="Polar residues" evidence="1">
    <location>
        <begin position="194"/>
        <end position="203"/>
    </location>
</feature>
<feature type="non-terminal residue" evidence="2">
    <location>
        <position position="1"/>
    </location>
</feature>
<evidence type="ECO:0000313" key="3">
    <source>
        <dbReference type="Proteomes" id="UP000193411"/>
    </source>
</evidence>